<dbReference type="SUPFAM" id="SSF74653">
    <property type="entry name" value="TolA/TonB C-terminal domain"/>
    <property type="match status" value="1"/>
</dbReference>
<dbReference type="RefSeq" id="WP_090414228.1">
    <property type="nucleotide sequence ID" value="NZ_FNOY01000031.1"/>
</dbReference>
<dbReference type="PANTHER" id="PTHR33446:SF8">
    <property type="entry name" value="PROTEIN TONB"/>
    <property type="match status" value="1"/>
</dbReference>
<evidence type="ECO:0000256" key="12">
    <source>
        <dbReference type="ARBA" id="ARBA00025849"/>
    </source>
</evidence>
<evidence type="ECO:0000256" key="10">
    <source>
        <dbReference type="ARBA" id="ARBA00022989"/>
    </source>
</evidence>
<comment type="function">
    <text evidence="13">Interacts with outer membrane receptor proteins that carry out high-affinity binding and energy dependent uptake into the periplasmic space of specific substrates. It could act to transduce energy from the cytoplasmic membrane to specific energy-requiring processes in the outer membrane, resulting in the release into the periplasm of ligands bound by these outer membrane proteins.</text>
</comment>
<dbReference type="STRING" id="44576.SAMN05421881_103120"/>
<dbReference type="InterPro" id="IPR006260">
    <property type="entry name" value="TonB/TolA_C"/>
</dbReference>
<evidence type="ECO:0000256" key="7">
    <source>
        <dbReference type="ARBA" id="ARBA00022692"/>
    </source>
</evidence>
<evidence type="ECO:0000259" key="15">
    <source>
        <dbReference type="PROSITE" id="PS52015"/>
    </source>
</evidence>
<evidence type="ECO:0000256" key="6">
    <source>
        <dbReference type="ARBA" id="ARBA00022519"/>
    </source>
</evidence>
<keyword evidence="8" id="KW-0677">Repeat</keyword>
<dbReference type="Proteomes" id="UP000198640">
    <property type="component" value="Unassembled WGS sequence"/>
</dbReference>
<dbReference type="GO" id="GO:0015891">
    <property type="term" value="P:siderophore transport"/>
    <property type="evidence" value="ECO:0007669"/>
    <property type="project" value="InterPro"/>
</dbReference>
<evidence type="ECO:0000256" key="1">
    <source>
        <dbReference type="ARBA" id="ARBA00004383"/>
    </source>
</evidence>
<reference evidence="16 17" key="1">
    <citation type="submission" date="2016-10" db="EMBL/GenBank/DDBJ databases">
        <authorList>
            <person name="de Groot N.N."/>
        </authorList>
    </citation>
    <scope>NUCLEOTIDE SEQUENCE [LARGE SCALE GENOMIC DNA]</scope>
    <source>
        <strain evidence="16 17">Nm1</strain>
    </source>
</reference>
<accession>A0A1H3J949</accession>
<sequence length="235" mass="25705">MKFGLTLLAACVINLLLFWFMIQMVTAEQDRKWIATTDAQFFDFVRPRPKQEAVPRARKAAPPEPQPPVSLSEPLPQPAAPTEDLRALPLPVPALKIDLPSMRPHMAAGPSLPAVVGSGRSKTGALASIPGTGMGVPSAPAFIMADELTAIARSQPAYPEPLRLRRVEGEVLVEFIVDKEGKVNDPIVINSSPAGAFDRVAVRAVRSWRFQPRRDDQGNPVDVRVRQVFTFSLSR</sequence>
<protein>
    <recommendedName>
        <fullName evidence="3 13">Protein TonB</fullName>
    </recommendedName>
</protein>
<keyword evidence="4 13" id="KW-0813">Transport</keyword>
<dbReference type="Pfam" id="PF03544">
    <property type="entry name" value="TonB_C"/>
    <property type="match status" value="1"/>
</dbReference>
<feature type="region of interest" description="Disordered" evidence="14">
    <location>
        <begin position="52"/>
        <end position="83"/>
    </location>
</feature>
<evidence type="ECO:0000256" key="11">
    <source>
        <dbReference type="ARBA" id="ARBA00023136"/>
    </source>
</evidence>
<proteinExistence type="inferred from homology"/>
<keyword evidence="6 13" id="KW-0997">Cell inner membrane</keyword>
<keyword evidence="5 13" id="KW-1003">Cell membrane</keyword>
<evidence type="ECO:0000313" key="16">
    <source>
        <dbReference type="EMBL" id="SDY36432.1"/>
    </source>
</evidence>
<dbReference type="GO" id="GO:0098797">
    <property type="term" value="C:plasma membrane protein complex"/>
    <property type="evidence" value="ECO:0007669"/>
    <property type="project" value="TreeGrafter"/>
</dbReference>
<evidence type="ECO:0000256" key="5">
    <source>
        <dbReference type="ARBA" id="ARBA00022475"/>
    </source>
</evidence>
<dbReference type="GO" id="GO:0030288">
    <property type="term" value="C:outer membrane-bounded periplasmic space"/>
    <property type="evidence" value="ECO:0007669"/>
    <property type="project" value="InterPro"/>
</dbReference>
<gene>
    <name evidence="16" type="ORF">SAMN05421881_103120</name>
</gene>
<dbReference type="GO" id="GO:0015031">
    <property type="term" value="P:protein transport"/>
    <property type="evidence" value="ECO:0007669"/>
    <property type="project" value="UniProtKB-UniRule"/>
</dbReference>
<comment type="similarity">
    <text evidence="2 13">Belongs to the TonB family.</text>
</comment>
<evidence type="ECO:0000256" key="14">
    <source>
        <dbReference type="SAM" id="MobiDB-lite"/>
    </source>
</evidence>
<dbReference type="PRINTS" id="PR01374">
    <property type="entry name" value="TONBPROTEIN"/>
</dbReference>
<keyword evidence="11" id="KW-0472">Membrane</keyword>
<evidence type="ECO:0000256" key="2">
    <source>
        <dbReference type="ARBA" id="ARBA00006555"/>
    </source>
</evidence>
<comment type="subcellular location">
    <subcellularLocation>
        <location evidence="1 13">Cell inner membrane</location>
        <topology evidence="1 13">Single-pass membrane protein</topology>
        <orientation evidence="1 13">Periplasmic side</orientation>
    </subcellularLocation>
</comment>
<dbReference type="AlphaFoldDB" id="A0A1H3J949"/>
<dbReference type="InterPro" id="IPR003538">
    <property type="entry name" value="TonB"/>
</dbReference>
<dbReference type="PROSITE" id="PS52015">
    <property type="entry name" value="TONB_CTD"/>
    <property type="match status" value="1"/>
</dbReference>
<evidence type="ECO:0000256" key="4">
    <source>
        <dbReference type="ARBA" id="ARBA00022448"/>
    </source>
</evidence>
<organism evidence="16 17">
    <name type="scientific">Nitrosomonas halophila</name>
    <dbReference type="NCBI Taxonomy" id="44576"/>
    <lineage>
        <taxon>Bacteria</taxon>
        <taxon>Pseudomonadati</taxon>
        <taxon>Pseudomonadota</taxon>
        <taxon>Betaproteobacteria</taxon>
        <taxon>Nitrosomonadales</taxon>
        <taxon>Nitrosomonadaceae</taxon>
        <taxon>Nitrosomonas</taxon>
    </lineage>
</organism>
<dbReference type="GO" id="GO:0055085">
    <property type="term" value="P:transmembrane transport"/>
    <property type="evidence" value="ECO:0007669"/>
    <property type="project" value="InterPro"/>
</dbReference>
<evidence type="ECO:0000313" key="17">
    <source>
        <dbReference type="Proteomes" id="UP000198640"/>
    </source>
</evidence>
<name>A0A1H3J949_9PROT</name>
<evidence type="ECO:0000256" key="3">
    <source>
        <dbReference type="ARBA" id="ARBA00022362"/>
    </source>
</evidence>
<keyword evidence="7" id="KW-0812">Transmembrane</keyword>
<dbReference type="Gene3D" id="3.30.1150.10">
    <property type="match status" value="1"/>
</dbReference>
<dbReference type="InterPro" id="IPR051045">
    <property type="entry name" value="TonB-dependent_transducer"/>
</dbReference>
<keyword evidence="13" id="KW-0735">Signal-anchor</keyword>
<keyword evidence="10" id="KW-1133">Transmembrane helix</keyword>
<dbReference type="InterPro" id="IPR037682">
    <property type="entry name" value="TonB_C"/>
</dbReference>
<evidence type="ECO:0000256" key="9">
    <source>
        <dbReference type="ARBA" id="ARBA00022927"/>
    </source>
</evidence>
<feature type="domain" description="TonB C-terminal" evidence="15">
    <location>
        <begin position="143"/>
        <end position="235"/>
    </location>
</feature>
<comment type="subunit">
    <text evidence="12">Homodimer. Forms a complex with the accessory proteins ExbB and ExbD.</text>
</comment>
<evidence type="ECO:0000256" key="8">
    <source>
        <dbReference type="ARBA" id="ARBA00022737"/>
    </source>
</evidence>
<dbReference type="OrthoDB" id="9792439at2"/>
<dbReference type="GO" id="GO:0031992">
    <property type="term" value="F:energy transducer activity"/>
    <property type="evidence" value="ECO:0007669"/>
    <property type="project" value="InterPro"/>
</dbReference>
<dbReference type="PANTHER" id="PTHR33446">
    <property type="entry name" value="PROTEIN TONB-RELATED"/>
    <property type="match status" value="1"/>
</dbReference>
<keyword evidence="17" id="KW-1185">Reference proteome</keyword>
<dbReference type="EMBL" id="FNOY01000031">
    <property type="protein sequence ID" value="SDY36432.1"/>
    <property type="molecule type" value="Genomic_DNA"/>
</dbReference>
<keyword evidence="9 13" id="KW-0653">Protein transport</keyword>
<evidence type="ECO:0000256" key="13">
    <source>
        <dbReference type="RuleBase" id="RU362123"/>
    </source>
</evidence>
<dbReference type="NCBIfam" id="TIGR01352">
    <property type="entry name" value="tonB_Cterm"/>
    <property type="match status" value="1"/>
</dbReference>